<evidence type="ECO:0000256" key="1">
    <source>
        <dbReference type="ARBA" id="ARBA00007074"/>
    </source>
</evidence>
<keyword evidence="3" id="KW-0378">Hydrolase</keyword>
<keyword evidence="8" id="KW-1185">Reference proteome</keyword>
<sequence>MTTIPAQLLHRRLAPLTRALILATALCAGPAFALTLSPPKPAAQAPAYAGIIGLEERLLAPQPWIAQLPDADKLILDRAAIAAQNARMRQLDTSIIDLRALPATLPEVLVREHIDGISRLPTRPLYDVQGKRVGADQLRAISDNLALERIPASRPIQYGLVVHRAALRAFPTALRVFSSQGDTDIDRFQESALFPGDAVAVLHESADGQWVFVASERYAAWMEKRFIGIGSAGQVFGYGAQGPYRVITAGKAFTAHTPEEPRVSNLQLEMGLRVPVLADWPAMEPVNGQQAHAGHVIQLPVRNDDGSLGFAPALLPRSQESSDDYLPLTQANLITQAFKFLGERYGWGHSYDTRDCSGFVSEIYRSFGVLLPRNTSAQAISPALNRVPFTDKDSKAKRSDAIAGLQVGDLVYIPGHVMMMLGDANGLTWVIHDTSGGSWYGADGKRVHASLNGVSVTPLQPMMASDTASYIDRITNIQRIRPQDTK</sequence>
<dbReference type="EMBL" id="LLXS01000067">
    <property type="protein sequence ID" value="KRG37945.1"/>
    <property type="molecule type" value="Genomic_DNA"/>
</dbReference>
<dbReference type="Pfam" id="PF00877">
    <property type="entry name" value="NLPC_P60"/>
    <property type="match status" value="1"/>
</dbReference>
<evidence type="ECO:0000256" key="2">
    <source>
        <dbReference type="ARBA" id="ARBA00022670"/>
    </source>
</evidence>
<evidence type="ECO:0000313" key="8">
    <source>
        <dbReference type="Proteomes" id="UP000050836"/>
    </source>
</evidence>
<dbReference type="RefSeq" id="WP_054659148.1">
    <property type="nucleotide sequence ID" value="NZ_BAZI01000150.1"/>
</dbReference>
<dbReference type="Proteomes" id="UP000050836">
    <property type="component" value="Unassembled WGS sequence"/>
</dbReference>
<dbReference type="PROSITE" id="PS51935">
    <property type="entry name" value="NLPC_P60"/>
    <property type="match status" value="1"/>
</dbReference>
<dbReference type="Gene3D" id="3.90.1720.10">
    <property type="entry name" value="endopeptidase domain like (from Nostoc punctiforme)"/>
    <property type="match status" value="1"/>
</dbReference>
<dbReference type="InterPro" id="IPR039439">
    <property type="entry name" value="SH3b1_dom"/>
</dbReference>
<comment type="similarity">
    <text evidence="1">Belongs to the peptidase C40 family.</text>
</comment>
<organism evidence="7 8">
    <name type="scientific">Stenotrophomonas pictorum JCM 9942</name>
    <dbReference type="NCBI Taxonomy" id="1236960"/>
    <lineage>
        <taxon>Bacteria</taxon>
        <taxon>Pseudomonadati</taxon>
        <taxon>Pseudomonadota</taxon>
        <taxon>Gammaproteobacteria</taxon>
        <taxon>Lysobacterales</taxon>
        <taxon>Lysobacteraceae</taxon>
        <taxon>Stenotrophomonas</taxon>
    </lineage>
</organism>
<dbReference type="Pfam" id="PF12913">
    <property type="entry name" value="SH3_6"/>
    <property type="match status" value="1"/>
</dbReference>
<dbReference type="GO" id="GO:0006508">
    <property type="term" value="P:proteolysis"/>
    <property type="evidence" value="ECO:0007669"/>
    <property type="project" value="UniProtKB-KW"/>
</dbReference>
<evidence type="ECO:0000256" key="3">
    <source>
        <dbReference type="ARBA" id="ARBA00022801"/>
    </source>
</evidence>
<keyword evidence="4" id="KW-0788">Thiol protease</keyword>
<feature type="signal peptide" evidence="5">
    <location>
        <begin position="1"/>
        <end position="33"/>
    </location>
</feature>
<evidence type="ECO:0000259" key="6">
    <source>
        <dbReference type="PROSITE" id="PS51935"/>
    </source>
</evidence>
<dbReference type="OrthoDB" id="9808890at2"/>
<keyword evidence="5" id="KW-0732">Signal</keyword>
<dbReference type="PIRSF" id="PIRSF019015">
    <property type="entry name" value="P60_peptidase_YkfC"/>
    <property type="match status" value="1"/>
</dbReference>
<dbReference type="InterPro" id="IPR000064">
    <property type="entry name" value="NLP_P60_dom"/>
</dbReference>
<dbReference type="AlphaFoldDB" id="A0A0Q9ZZD6"/>
<dbReference type="SUPFAM" id="SSF54001">
    <property type="entry name" value="Cysteine proteinases"/>
    <property type="match status" value="1"/>
</dbReference>
<dbReference type="InterPro" id="IPR038765">
    <property type="entry name" value="Papain-like_cys_pep_sf"/>
</dbReference>
<feature type="domain" description="NlpC/P60" evidence="6">
    <location>
        <begin position="327"/>
        <end position="481"/>
    </location>
</feature>
<keyword evidence="2" id="KW-0645">Protease</keyword>
<name>A0A0Q9ZZD6_9GAMM</name>
<evidence type="ECO:0000313" key="7">
    <source>
        <dbReference type="EMBL" id="KRG37945.1"/>
    </source>
</evidence>
<accession>A0A0Q9ZZD6</accession>
<gene>
    <name evidence="7" type="ORF">ARC78_02365</name>
</gene>
<proteinExistence type="inferred from homology"/>
<feature type="chain" id="PRO_5006390044" evidence="5">
    <location>
        <begin position="34"/>
        <end position="486"/>
    </location>
</feature>
<evidence type="ECO:0000256" key="4">
    <source>
        <dbReference type="ARBA" id="ARBA00022807"/>
    </source>
</evidence>
<evidence type="ECO:0000256" key="5">
    <source>
        <dbReference type="SAM" id="SignalP"/>
    </source>
</evidence>
<protein>
    <submittedName>
        <fullName evidence="7">NlpC-P60 family protein</fullName>
    </submittedName>
</protein>
<comment type="caution">
    <text evidence="7">The sequence shown here is derived from an EMBL/GenBank/DDBJ whole genome shotgun (WGS) entry which is preliminary data.</text>
</comment>
<dbReference type="InterPro" id="IPR027017">
    <property type="entry name" value="P60_peptidase_YkfC"/>
</dbReference>
<dbReference type="GO" id="GO:0008234">
    <property type="term" value="F:cysteine-type peptidase activity"/>
    <property type="evidence" value="ECO:0007669"/>
    <property type="project" value="UniProtKB-KW"/>
</dbReference>
<reference evidence="7 8" key="1">
    <citation type="submission" date="2015-10" db="EMBL/GenBank/DDBJ databases">
        <title>Genome sequencing and analysis of members of genus Stenotrophomonas.</title>
        <authorList>
            <person name="Patil P.P."/>
            <person name="Midha S."/>
            <person name="Patil P.B."/>
        </authorList>
    </citation>
    <scope>NUCLEOTIDE SEQUENCE [LARGE SCALE GENOMIC DNA]</scope>
    <source>
        <strain evidence="7 8">JCM 9942</strain>
    </source>
</reference>